<keyword evidence="2" id="KW-0547">Nucleotide-binding</keyword>
<dbReference type="GO" id="GO:0005524">
    <property type="term" value="F:ATP binding"/>
    <property type="evidence" value="ECO:0007669"/>
    <property type="project" value="UniProtKB-KW"/>
</dbReference>
<name>A0A7C4RIZ5_9BACT</name>
<evidence type="ECO:0000256" key="4">
    <source>
        <dbReference type="ARBA" id="ARBA00022967"/>
    </source>
</evidence>
<keyword evidence="4" id="KW-1278">Translocase</keyword>
<dbReference type="InterPro" id="IPR027417">
    <property type="entry name" value="P-loop_NTPase"/>
</dbReference>
<organism evidence="7">
    <name type="scientific">Desulfatirhabdium butyrativorans</name>
    <dbReference type="NCBI Taxonomy" id="340467"/>
    <lineage>
        <taxon>Bacteria</taxon>
        <taxon>Pseudomonadati</taxon>
        <taxon>Thermodesulfobacteriota</taxon>
        <taxon>Desulfobacteria</taxon>
        <taxon>Desulfobacterales</taxon>
        <taxon>Desulfatirhabdiaceae</taxon>
        <taxon>Desulfatirhabdium</taxon>
    </lineage>
</organism>
<dbReference type="InterPro" id="IPR003439">
    <property type="entry name" value="ABC_transporter-like_ATP-bd"/>
</dbReference>
<dbReference type="CDD" id="cd03214">
    <property type="entry name" value="ABC_Iron-Siderophores_B12_Hemin"/>
    <property type="match status" value="1"/>
</dbReference>
<evidence type="ECO:0000256" key="5">
    <source>
        <dbReference type="ARBA" id="ARBA00037066"/>
    </source>
</evidence>
<sequence length="264" mass="29342">MSVGKPLFELEAVRFHHGDRPAVDGIDMAIASGRWYGILGPNGSGKTTLLDLLVRHRRPQSGTIRFGNRDMASISRKELARAIALVPQSFDIRFPFSVRDIVSMGRYPYASRFGGMDAEEKRFVEKILVETGLETFADRPVTDLSGGERQRVVFARALAQDTPVLLLDEATSNLDIHQCIHLMNRVRARVEQGGRTVIAAIQDISLAAMYCDALIVLQQGKVAAFGDTADVLTSELLEDVFHVRAFIDRTPEGFRVAFDRRLPT</sequence>
<dbReference type="PANTHER" id="PTHR42794">
    <property type="entry name" value="HEMIN IMPORT ATP-BINDING PROTEIN HMUV"/>
    <property type="match status" value="1"/>
</dbReference>
<proteinExistence type="predicted"/>
<dbReference type="PANTHER" id="PTHR42794:SF1">
    <property type="entry name" value="HEMIN IMPORT ATP-BINDING PROTEIN HMUV"/>
    <property type="match status" value="1"/>
</dbReference>
<comment type="caution">
    <text evidence="7">The sequence shown here is derived from an EMBL/GenBank/DDBJ whole genome shotgun (WGS) entry which is preliminary data.</text>
</comment>
<dbReference type="Gene3D" id="3.40.50.300">
    <property type="entry name" value="P-loop containing nucleotide triphosphate hydrolases"/>
    <property type="match status" value="1"/>
</dbReference>
<dbReference type="GO" id="GO:0016887">
    <property type="term" value="F:ATP hydrolysis activity"/>
    <property type="evidence" value="ECO:0007669"/>
    <property type="project" value="InterPro"/>
</dbReference>
<reference evidence="7" key="1">
    <citation type="journal article" date="2020" name="mSystems">
        <title>Genome- and Community-Level Interaction Insights into Carbon Utilization and Element Cycling Functions of Hydrothermarchaeota in Hydrothermal Sediment.</title>
        <authorList>
            <person name="Zhou Z."/>
            <person name="Liu Y."/>
            <person name="Xu W."/>
            <person name="Pan J."/>
            <person name="Luo Z.H."/>
            <person name="Li M."/>
        </authorList>
    </citation>
    <scope>NUCLEOTIDE SEQUENCE [LARGE SCALE GENOMIC DNA]</scope>
    <source>
        <strain evidence="7">SpSt-477</strain>
    </source>
</reference>
<keyword evidence="1" id="KW-0813">Transport</keyword>
<evidence type="ECO:0000256" key="3">
    <source>
        <dbReference type="ARBA" id="ARBA00022840"/>
    </source>
</evidence>
<evidence type="ECO:0000259" key="6">
    <source>
        <dbReference type="PROSITE" id="PS50893"/>
    </source>
</evidence>
<dbReference type="Pfam" id="PF00005">
    <property type="entry name" value="ABC_tran"/>
    <property type="match status" value="1"/>
</dbReference>
<evidence type="ECO:0000256" key="1">
    <source>
        <dbReference type="ARBA" id="ARBA00022448"/>
    </source>
</evidence>
<dbReference type="FunFam" id="3.40.50.300:FF:000134">
    <property type="entry name" value="Iron-enterobactin ABC transporter ATP-binding protein"/>
    <property type="match status" value="1"/>
</dbReference>
<dbReference type="PROSITE" id="PS50893">
    <property type="entry name" value="ABC_TRANSPORTER_2"/>
    <property type="match status" value="1"/>
</dbReference>
<feature type="domain" description="ABC transporter" evidence="6">
    <location>
        <begin position="8"/>
        <end position="244"/>
    </location>
</feature>
<dbReference type="SMART" id="SM00382">
    <property type="entry name" value="AAA"/>
    <property type="match status" value="1"/>
</dbReference>
<evidence type="ECO:0000256" key="2">
    <source>
        <dbReference type="ARBA" id="ARBA00022741"/>
    </source>
</evidence>
<dbReference type="InterPro" id="IPR017871">
    <property type="entry name" value="ABC_transporter-like_CS"/>
</dbReference>
<gene>
    <name evidence="7" type="ORF">ENS29_09265</name>
</gene>
<dbReference type="PROSITE" id="PS00211">
    <property type="entry name" value="ABC_TRANSPORTER_1"/>
    <property type="match status" value="1"/>
</dbReference>
<dbReference type="AlphaFoldDB" id="A0A7C4RIZ5"/>
<accession>A0A7C4RIZ5</accession>
<protein>
    <submittedName>
        <fullName evidence="7">ABC transporter ATP-binding protein</fullName>
    </submittedName>
</protein>
<evidence type="ECO:0000313" key="7">
    <source>
        <dbReference type="EMBL" id="HGU33029.1"/>
    </source>
</evidence>
<dbReference type="SUPFAM" id="SSF52540">
    <property type="entry name" value="P-loop containing nucleoside triphosphate hydrolases"/>
    <property type="match status" value="1"/>
</dbReference>
<dbReference type="InterPro" id="IPR003593">
    <property type="entry name" value="AAA+_ATPase"/>
</dbReference>
<keyword evidence="3 7" id="KW-0067">ATP-binding</keyword>
<dbReference type="EMBL" id="DSUH01000218">
    <property type="protein sequence ID" value="HGU33029.1"/>
    <property type="molecule type" value="Genomic_DNA"/>
</dbReference>
<comment type="function">
    <text evidence="5">Part of the ABC transporter complex HmuTUV involved in hemin import. Responsible for energy coupling to the transport system.</text>
</comment>